<evidence type="ECO:0000313" key="12">
    <source>
        <dbReference type="Proteomes" id="UP001462640"/>
    </source>
</evidence>
<keyword evidence="3" id="KW-0678">Repressor</keyword>
<comment type="caution">
    <text evidence="11">The sequence shown here is derived from an EMBL/GenBank/DDBJ whole genome shotgun (WGS) entry which is preliminary data.</text>
</comment>
<organism evidence="11 12">
    <name type="scientific">Roseateles flavus</name>
    <dbReference type="NCBI Taxonomy" id="3149041"/>
    <lineage>
        <taxon>Bacteria</taxon>
        <taxon>Pseudomonadati</taxon>
        <taxon>Pseudomonadota</taxon>
        <taxon>Betaproteobacteria</taxon>
        <taxon>Burkholderiales</taxon>
        <taxon>Sphaerotilaceae</taxon>
        <taxon>Roseateles</taxon>
    </lineage>
</organism>
<sequence>MKIGQNADKLAATGLGQGVERPATAEAGRSKGASEAGSVKNAPEASAKIALSSTASTMLQGVPDDGSFDAEKVQRISQAISEGKFSINADAIADKLIANAREMVGRVGAH</sequence>
<dbReference type="InterPro" id="IPR035890">
    <property type="entry name" value="Anti-sigma-28_factor_FlgM_sf"/>
</dbReference>
<comment type="function">
    <text evidence="7">Responsible for the coupling of flagellin expression to flagellar assembly by preventing expression of the flagellin genes when a component of the middle class of proteins is defective. It negatively regulates flagellar genes by inhibiting the activity of FliA by directly binding to FliA.</text>
</comment>
<protein>
    <recommendedName>
        <fullName evidence="2">Negative regulator of flagellin synthesis</fullName>
    </recommendedName>
    <alternativeName>
        <fullName evidence="8">Anti-sigma-28 factor</fullName>
    </alternativeName>
</protein>
<dbReference type="EMBL" id="JBDPZC010000009">
    <property type="protein sequence ID" value="MEO3714760.1"/>
    <property type="molecule type" value="Genomic_DNA"/>
</dbReference>
<evidence type="ECO:0000256" key="8">
    <source>
        <dbReference type="ARBA" id="ARBA00030117"/>
    </source>
</evidence>
<evidence type="ECO:0000256" key="3">
    <source>
        <dbReference type="ARBA" id="ARBA00022491"/>
    </source>
</evidence>
<keyword evidence="5" id="KW-0805">Transcription regulation</keyword>
<dbReference type="Proteomes" id="UP001462640">
    <property type="component" value="Unassembled WGS sequence"/>
</dbReference>
<evidence type="ECO:0000256" key="1">
    <source>
        <dbReference type="ARBA" id="ARBA00005322"/>
    </source>
</evidence>
<evidence type="ECO:0000259" key="10">
    <source>
        <dbReference type="Pfam" id="PF04316"/>
    </source>
</evidence>
<feature type="region of interest" description="Disordered" evidence="9">
    <location>
        <begin position="1"/>
        <end position="45"/>
    </location>
</feature>
<evidence type="ECO:0000256" key="4">
    <source>
        <dbReference type="ARBA" id="ARBA00022795"/>
    </source>
</evidence>
<name>A0ABV0GI56_9BURK</name>
<keyword evidence="12" id="KW-1185">Reference proteome</keyword>
<dbReference type="Pfam" id="PF04316">
    <property type="entry name" value="FlgM"/>
    <property type="match status" value="1"/>
</dbReference>
<dbReference type="InterPro" id="IPR031316">
    <property type="entry name" value="FlgM_C"/>
</dbReference>
<evidence type="ECO:0000256" key="5">
    <source>
        <dbReference type="ARBA" id="ARBA00023015"/>
    </source>
</evidence>
<dbReference type="NCBIfam" id="TIGR03824">
    <property type="entry name" value="FlgM_jcvi"/>
    <property type="match status" value="1"/>
</dbReference>
<keyword evidence="11" id="KW-0282">Flagellum</keyword>
<feature type="domain" description="Anti-sigma-28 factor FlgM C-terminal" evidence="10">
    <location>
        <begin position="48"/>
        <end position="97"/>
    </location>
</feature>
<keyword evidence="11" id="KW-0969">Cilium</keyword>
<dbReference type="SUPFAM" id="SSF101498">
    <property type="entry name" value="Anti-sigma factor FlgM"/>
    <property type="match status" value="1"/>
</dbReference>
<keyword evidence="4" id="KW-1005">Bacterial flagellum biogenesis</keyword>
<gene>
    <name evidence="11" type="primary">flgM</name>
    <name evidence="11" type="ORF">ABDJ40_18485</name>
</gene>
<evidence type="ECO:0000313" key="11">
    <source>
        <dbReference type="EMBL" id="MEO3714760.1"/>
    </source>
</evidence>
<reference evidence="11 12" key="1">
    <citation type="submission" date="2024-05" db="EMBL/GenBank/DDBJ databases">
        <title>Roseateles sp. 2.12 16S ribosomal RNA gene Genome sequencing and assembly.</title>
        <authorList>
            <person name="Woo H."/>
        </authorList>
    </citation>
    <scope>NUCLEOTIDE SEQUENCE [LARGE SCALE GENOMIC DNA]</scope>
    <source>
        <strain evidence="11 12">2.12</strain>
    </source>
</reference>
<dbReference type="RefSeq" id="WP_269633819.1">
    <property type="nucleotide sequence ID" value="NZ_JBDPZC010000009.1"/>
</dbReference>
<proteinExistence type="inferred from homology"/>
<keyword evidence="6" id="KW-0804">Transcription</keyword>
<keyword evidence="11" id="KW-0966">Cell projection</keyword>
<dbReference type="InterPro" id="IPR007412">
    <property type="entry name" value="FlgM"/>
</dbReference>
<evidence type="ECO:0000256" key="7">
    <source>
        <dbReference type="ARBA" id="ARBA00024739"/>
    </source>
</evidence>
<evidence type="ECO:0000256" key="6">
    <source>
        <dbReference type="ARBA" id="ARBA00023163"/>
    </source>
</evidence>
<evidence type="ECO:0000256" key="9">
    <source>
        <dbReference type="SAM" id="MobiDB-lite"/>
    </source>
</evidence>
<evidence type="ECO:0000256" key="2">
    <source>
        <dbReference type="ARBA" id="ARBA00017823"/>
    </source>
</evidence>
<accession>A0ABV0GI56</accession>
<comment type="similarity">
    <text evidence="1">Belongs to the FlgM family.</text>
</comment>